<dbReference type="Gene3D" id="3.40.50.1980">
    <property type="entry name" value="Nitrogenase molybdenum iron protein domain"/>
    <property type="match status" value="2"/>
</dbReference>
<protein>
    <submittedName>
        <fullName evidence="6">HTH-type transcriptional activator Btr</fullName>
    </submittedName>
</protein>
<dbReference type="EMBL" id="BOSE01000002">
    <property type="protein sequence ID" value="GIP15970.1"/>
    <property type="molecule type" value="Genomic_DNA"/>
</dbReference>
<evidence type="ECO:0000313" key="7">
    <source>
        <dbReference type="Proteomes" id="UP000683139"/>
    </source>
</evidence>
<evidence type="ECO:0000259" key="5">
    <source>
        <dbReference type="PROSITE" id="PS50983"/>
    </source>
</evidence>
<evidence type="ECO:0000259" key="4">
    <source>
        <dbReference type="PROSITE" id="PS01124"/>
    </source>
</evidence>
<proteinExistence type="predicted"/>
<organism evidence="6 7">
    <name type="scientific">Paenibacillus montaniterrae</name>
    <dbReference type="NCBI Taxonomy" id="429341"/>
    <lineage>
        <taxon>Bacteria</taxon>
        <taxon>Bacillati</taxon>
        <taxon>Bacillota</taxon>
        <taxon>Bacilli</taxon>
        <taxon>Bacillales</taxon>
        <taxon>Paenibacillaceae</taxon>
        <taxon>Paenibacillus</taxon>
    </lineage>
</organism>
<dbReference type="InterPro" id="IPR009057">
    <property type="entry name" value="Homeodomain-like_sf"/>
</dbReference>
<keyword evidence="7" id="KW-1185">Reference proteome</keyword>
<dbReference type="Pfam" id="PF12833">
    <property type="entry name" value="HTH_18"/>
    <property type="match status" value="1"/>
</dbReference>
<evidence type="ECO:0000313" key="6">
    <source>
        <dbReference type="EMBL" id="GIP15970.1"/>
    </source>
</evidence>
<dbReference type="RefSeq" id="WP_213514225.1">
    <property type="nucleotide sequence ID" value="NZ_BOSE01000002.1"/>
</dbReference>
<dbReference type="SUPFAM" id="SSF46689">
    <property type="entry name" value="Homeodomain-like"/>
    <property type="match status" value="2"/>
</dbReference>
<dbReference type="PROSITE" id="PS01124">
    <property type="entry name" value="HTH_ARAC_FAMILY_2"/>
    <property type="match status" value="1"/>
</dbReference>
<feature type="domain" description="Fe/B12 periplasmic-binding" evidence="5">
    <location>
        <begin position="281"/>
        <end position="547"/>
    </location>
</feature>
<comment type="caution">
    <text evidence="6">The sequence shown here is derived from an EMBL/GenBank/DDBJ whole genome shotgun (WGS) entry which is preliminary data.</text>
</comment>
<dbReference type="SMART" id="SM00342">
    <property type="entry name" value="HTH_ARAC"/>
    <property type="match status" value="1"/>
</dbReference>
<dbReference type="SUPFAM" id="SSF53807">
    <property type="entry name" value="Helical backbone' metal receptor"/>
    <property type="match status" value="1"/>
</dbReference>
<dbReference type="InterPro" id="IPR002491">
    <property type="entry name" value="ABC_transptr_periplasmic_BD"/>
</dbReference>
<accession>A0A919YMI7</accession>
<sequence length="548" mass="62489">MTSRSQFAENDLGSLVVRVKGVDLFSGVDGQKLEQQLATLATIIVPVSGSGELTSDTGTYSLRQDHLHICPPGGTFGIQTEQGSELSVYIASFKLLELQEDEHGDYATANMEQPASLFVRKGDIHVQPAGRAAALCREMARQLGSSDELERLRAQLQGAELVYMLLSTEREGTDAETADALQLSKAYIDKHYYEEITIERLATIAGLSSKYFVDLFKKTFGVSAFDYLTQVRMKQAKQLMLRNELKLRDIAFQVGYHDEFYFSRKFKKEFGMPPSAYIKKRSLKIAAYGSSALTGYLLPLGIVPYAAPLHPKWTSYYCEHHGVDIAVHLDAYRHNLHKQANLDKLAGASPDLIISNPELEPWEKEKLKVIAPTFELPDDCLGWRDKLLELAGRLEQREAAELWLASFDHKARKTRNQLRQFGKRRVLVLKLLKDQLYAHNYYSFNSLLYEELELLRAYPREEGCYNVPLGLEELDRIEADCVLLLICKETETLEHWKRLQQSVPWMSLRIIRENRLRLVPSEPWREYSPIALERMLDEAAGLFSGYRP</sequence>
<evidence type="ECO:0000256" key="3">
    <source>
        <dbReference type="ARBA" id="ARBA00023163"/>
    </source>
</evidence>
<keyword evidence="1" id="KW-0805">Transcription regulation</keyword>
<dbReference type="PROSITE" id="PS50983">
    <property type="entry name" value="FE_B12_PBP"/>
    <property type="match status" value="1"/>
</dbReference>
<dbReference type="InterPro" id="IPR018062">
    <property type="entry name" value="HTH_AraC-typ_CS"/>
</dbReference>
<dbReference type="PRINTS" id="PR00032">
    <property type="entry name" value="HTHARAC"/>
</dbReference>
<gene>
    <name evidence="6" type="primary">btr_1</name>
    <name evidence="6" type="ORF">J40TS1_16120</name>
</gene>
<dbReference type="Pfam" id="PF01497">
    <property type="entry name" value="Peripla_BP_2"/>
    <property type="match status" value="1"/>
</dbReference>
<dbReference type="GO" id="GO:0043565">
    <property type="term" value="F:sequence-specific DNA binding"/>
    <property type="evidence" value="ECO:0007669"/>
    <property type="project" value="InterPro"/>
</dbReference>
<dbReference type="GO" id="GO:0003700">
    <property type="term" value="F:DNA-binding transcription factor activity"/>
    <property type="evidence" value="ECO:0007669"/>
    <property type="project" value="InterPro"/>
</dbReference>
<dbReference type="InterPro" id="IPR018060">
    <property type="entry name" value="HTH_AraC"/>
</dbReference>
<evidence type="ECO:0000256" key="2">
    <source>
        <dbReference type="ARBA" id="ARBA00023125"/>
    </source>
</evidence>
<keyword evidence="3" id="KW-0804">Transcription</keyword>
<dbReference type="InterPro" id="IPR020449">
    <property type="entry name" value="Tscrpt_reg_AraC-type_HTH"/>
</dbReference>
<dbReference type="Proteomes" id="UP000683139">
    <property type="component" value="Unassembled WGS sequence"/>
</dbReference>
<dbReference type="PANTHER" id="PTHR43280:SF28">
    <property type="entry name" value="HTH-TYPE TRANSCRIPTIONAL ACTIVATOR RHAS"/>
    <property type="match status" value="1"/>
</dbReference>
<dbReference type="PROSITE" id="PS00041">
    <property type="entry name" value="HTH_ARAC_FAMILY_1"/>
    <property type="match status" value="1"/>
</dbReference>
<name>A0A919YMI7_9BACL</name>
<dbReference type="Gene3D" id="1.10.10.60">
    <property type="entry name" value="Homeodomain-like"/>
    <property type="match status" value="2"/>
</dbReference>
<keyword evidence="2" id="KW-0238">DNA-binding</keyword>
<dbReference type="AlphaFoldDB" id="A0A919YMI7"/>
<feature type="domain" description="HTH araC/xylS-type" evidence="4">
    <location>
        <begin position="182"/>
        <end position="280"/>
    </location>
</feature>
<dbReference type="PANTHER" id="PTHR43280">
    <property type="entry name" value="ARAC-FAMILY TRANSCRIPTIONAL REGULATOR"/>
    <property type="match status" value="1"/>
</dbReference>
<evidence type="ECO:0000256" key="1">
    <source>
        <dbReference type="ARBA" id="ARBA00023015"/>
    </source>
</evidence>
<reference evidence="6" key="1">
    <citation type="submission" date="2021-03" db="EMBL/GenBank/DDBJ databases">
        <title>Antimicrobial resistance genes in bacteria isolated from Japanese honey, and their potential for conferring macrolide and lincosamide resistance in the American foulbrood pathogen Paenibacillus larvae.</title>
        <authorList>
            <person name="Okamoto M."/>
            <person name="Kumagai M."/>
            <person name="Kanamori H."/>
            <person name="Takamatsu D."/>
        </authorList>
    </citation>
    <scope>NUCLEOTIDE SEQUENCE</scope>
    <source>
        <strain evidence="6">J40TS1</strain>
    </source>
</reference>